<evidence type="ECO:0000313" key="4">
    <source>
        <dbReference type="Proteomes" id="UP000185434"/>
    </source>
</evidence>
<dbReference type="PANTHER" id="PTHR11839:SF31">
    <property type="entry name" value="ADP-RIBOSE PYROPHOSPHATASE"/>
    <property type="match status" value="1"/>
</dbReference>
<feature type="domain" description="Nudix hydrolase" evidence="2">
    <location>
        <begin position="44"/>
        <end position="176"/>
    </location>
</feature>
<dbReference type="GO" id="GO:0016787">
    <property type="term" value="F:hydrolase activity"/>
    <property type="evidence" value="ECO:0007669"/>
    <property type="project" value="UniProtKB-KW"/>
</dbReference>
<protein>
    <submittedName>
        <fullName evidence="3">ADP-ribose pyrophosphatase</fullName>
    </submittedName>
</protein>
<dbReference type="InterPro" id="IPR015797">
    <property type="entry name" value="NUDIX_hydrolase-like_dom_sf"/>
</dbReference>
<dbReference type="KEGG" id="cfk:CFRA_06165"/>
<dbReference type="PROSITE" id="PS51462">
    <property type="entry name" value="NUDIX"/>
    <property type="match status" value="1"/>
</dbReference>
<dbReference type="RefSeq" id="WP_075663884.1">
    <property type="nucleotide sequence ID" value="NZ_CP009247.1"/>
</dbReference>
<keyword evidence="4" id="KW-1185">Reference proteome</keyword>
<dbReference type="Gene3D" id="3.90.79.10">
    <property type="entry name" value="Nucleoside Triphosphate Pyrophosphohydrolase"/>
    <property type="match status" value="1"/>
</dbReference>
<dbReference type="GO" id="GO:0005829">
    <property type="term" value="C:cytosol"/>
    <property type="evidence" value="ECO:0007669"/>
    <property type="project" value="TreeGrafter"/>
</dbReference>
<dbReference type="GO" id="GO:0019693">
    <property type="term" value="P:ribose phosphate metabolic process"/>
    <property type="evidence" value="ECO:0007669"/>
    <property type="project" value="TreeGrafter"/>
</dbReference>
<evidence type="ECO:0000313" key="3">
    <source>
        <dbReference type="EMBL" id="APT88901.1"/>
    </source>
</evidence>
<proteinExistence type="predicted"/>
<dbReference type="SUPFAM" id="SSF55811">
    <property type="entry name" value="Nudix"/>
    <property type="match status" value="1"/>
</dbReference>
<gene>
    <name evidence="3" type="ORF">CFRA_06165</name>
</gene>
<dbReference type="InterPro" id="IPR000086">
    <property type="entry name" value="NUDIX_hydrolase_dom"/>
</dbReference>
<evidence type="ECO:0000259" key="2">
    <source>
        <dbReference type="PROSITE" id="PS51462"/>
    </source>
</evidence>
<keyword evidence="1" id="KW-0378">Hydrolase</keyword>
<accession>A0A1L7CSW8</accession>
<dbReference type="OrthoDB" id="9806150at2"/>
<dbReference type="Proteomes" id="UP000185434">
    <property type="component" value="Chromosome"/>
</dbReference>
<evidence type="ECO:0000256" key="1">
    <source>
        <dbReference type="ARBA" id="ARBA00022801"/>
    </source>
</evidence>
<dbReference type="AlphaFoldDB" id="A0A1L7CSW8"/>
<dbReference type="PANTHER" id="PTHR11839">
    <property type="entry name" value="UDP/ADP-SUGAR PYROPHOSPHATASE"/>
    <property type="match status" value="1"/>
</dbReference>
<dbReference type="EMBL" id="CP009247">
    <property type="protein sequence ID" value="APT88901.1"/>
    <property type="molecule type" value="Genomic_DNA"/>
</dbReference>
<dbReference type="STRING" id="1437875.CFRA_06165"/>
<dbReference type="GO" id="GO:0006753">
    <property type="term" value="P:nucleoside phosphate metabolic process"/>
    <property type="evidence" value="ECO:0007669"/>
    <property type="project" value="TreeGrafter"/>
</dbReference>
<name>A0A1L7CSW8_9CORY</name>
<dbReference type="Pfam" id="PF00293">
    <property type="entry name" value="NUDIX"/>
    <property type="match status" value="1"/>
</dbReference>
<sequence length="220" mass="23704">MSTPGTHTFTVTDSETLVDAPIMAVRRDQVVMPGGKTADREIVEHFGAVAVVAYDAERDAVAMVRQYRHAVGVRLLELPAGILDVAGEDPLTAARRELGEEAGLDADRWDSLVDLVTSPGFCDEAVRVFLARDLRAVERPEPEDEEADMALEWVGLEAAREAVHAGEIANSIAVAGVLAAHDVLRHGAAVRPADAEFTLRPQALARRRQAAGIVPDMKKL</sequence>
<dbReference type="CDD" id="cd24158">
    <property type="entry name" value="NUDIX_ADPRase_Rv1700"/>
    <property type="match status" value="1"/>
</dbReference>
<reference evidence="3 4" key="1">
    <citation type="submission" date="2014-08" db="EMBL/GenBank/DDBJ databases">
        <title>Complete genome sequence of Corynebacterium frankenforstense ST18(T) (=DSM 45800(T)), isolated from raw cow milk.</title>
        <authorList>
            <person name="Ruckert C."/>
            <person name="Albersmeier A."/>
            <person name="Winkler A."/>
            <person name="Lipski A."/>
            <person name="Kalinowski J."/>
        </authorList>
    </citation>
    <scope>NUCLEOTIDE SEQUENCE [LARGE SCALE GENOMIC DNA]</scope>
    <source>
        <strain evidence="3 4">ST18</strain>
    </source>
</reference>
<organism evidence="3 4">
    <name type="scientific">Corynebacterium frankenforstense DSM 45800</name>
    <dbReference type="NCBI Taxonomy" id="1437875"/>
    <lineage>
        <taxon>Bacteria</taxon>
        <taxon>Bacillati</taxon>
        <taxon>Actinomycetota</taxon>
        <taxon>Actinomycetes</taxon>
        <taxon>Mycobacteriales</taxon>
        <taxon>Corynebacteriaceae</taxon>
        <taxon>Corynebacterium</taxon>
    </lineage>
</organism>